<evidence type="ECO:0000259" key="9">
    <source>
        <dbReference type="PROSITE" id="PS51177"/>
    </source>
</evidence>
<dbReference type="FunFam" id="2.40.30.20:FF:000004">
    <property type="entry name" value="Riboflavin synthase, alpha subunit"/>
    <property type="match status" value="1"/>
</dbReference>
<sequence length="208" mass="22783">MIEVEVMFTGIIQQVGVIKEINHSQDNSIEIKIDCKGLNESSQLGESISIDGICLTVDKIFKDSLTFVAISETVDKTKIRTKQVGSLVNVERAASMQDLVGGHPTTGHIDSTGTVIDKRLSDNWEVLRVEVPGTFSNLMVKKGSISIDGVSLTISDLSSGQETWFEVSLIPATLTHTTLKQLQVGDLVNIEFDQVGKYIAKNMQMQNE</sequence>
<dbReference type="InterPro" id="IPR026017">
    <property type="entry name" value="Lumazine-bd_dom"/>
</dbReference>
<dbReference type="EMBL" id="CAEZTU010000012">
    <property type="protein sequence ID" value="CAB4574312.1"/>
    <property type="molecule type" value="Genomic_DNA"/>
</dbReference>
<comment type="pathway">
    <text evidence="3">Cofactor biosynthesis; riboflavin biosynthesis; riboflavin from 2-hydroxy-3-oxobutyl phosphate and 5-amino-6-(D-ribitylamino)uracil: step 2/2.</text>
</comment>
<dbReference type="PROSITE" id="PS51177">
    <property type="entry name" value="LUMAZINE_BIND"/>
    <property type="match status" value="2"/>
</dbReference>
<comment type="catalytic activity">
    <reaction evidence="1">
        <text>2 6,7-dimethyl-8-(1-D-ribityl)lumazine + H(+) = 5-amino-6-(D-ribitylamino)uracil + riboflavin</text>
        <dbReference type="Rhea" id="RHEA:20772"/>
        <dbReference type="ChEBI" id="CHEBI:15378"/>
        <dbReference type="ChEBI" id="CHEBI:15934"/>
        <dbReference type="ChEBI" id="CHEBI:57986"/>
        <dbReference type="ChEBI" id="CHEBI:58201"/>
        <dbReference type="EC" id="2.5.1.9"/>
    </reaction>
</comment>
<evidence type="ECO:0000256" key="5">
    <source>
        <dbReference type="ARBA" id="ARBA00013950"/>
    </source>
</evidence>
<protein>
    <recommendedName>
        <fullName evidence="5">Riboflavin synthase</fullName>
        <ecNumber evidence="4">2.5.1.9</ecNumber>
    </recommendedName>
</protein>
<evidence type="ECO:0000256" key="2">
    <source>
        <dbReference type="ARBA" id="ARBA00002803"/>
    </source>
</evidence>
<evidence type="ECO:0000256" key="6">
    <source>
        <dbReference type="ARBA" id="ARBA00022619"/>
    </source>
</evidence>
<dbReference type="InterPro" id="IPR023366">
    <property type="entry name" value="ATP_synth_asu-like_sf"/>
</dbReference>
<dbReference type="NCBIfam" id="NF006767">
    <property type="entry name" value="PRK09289.1"/>
    <property type="match status" value="1"/>
</dbReference>
<evidence type="ECO:0000256" key="8">
    <source>
        <dbReference type="ARBA" id="ARBA00022737"/>
    </source>
</evidence>
<keyword evidence="6" id="KW-0686">Riboflavin biosynthesis</keyword>
<gene>
    <name evidence="10" type="ORF">UFOPK1740_00462</name>
</gene>
<dbReference type="InterPro" id="IPR017938">
    <property type="entry name" value="Riboflavin_synthase-like_b-brl"/>
</dbReference>
<evidence type="ECO:0000256" key="4">
    <source>
        <dbReference type="ARBA" id="ARBA00012827"/>
    </source>
</evidence>
<evidence type="ECO:0000313" key="10">
    <source>
        <dbReference type="EMBL" id="CAB4574312.1"/>
    </source>
</evidence>
<comment type="function">
    <text evidence="2">Catalyzes the dismutation of two molecules of 6,7-dimethyl-8-ribityllumazine, resulting in the formation of riboflavin and 5-amino-6-(D-ribitylamino)uracil.</text>
</comment>
<dbReference type="PIRSF" id="PIRSF000498">
    <property type="entry name" value="Riboflavin_syn_A"/>
    <property type="match status" value="1"/>
</dbReference>
<evidence type="ECO:0000256" key="3">
    <source>
        <dbReference type="ARBA" id="ARBA00004887"/>
    </source>
</evidence>
<dbReference type="AlphaFoldDB" id="A0A6J6ED22"/>
<dbReference type="CDD" id="cd00402">
    <property type="entry name" value="Riboflavin_synthase_like"/>
    <property type="match status" value="1"/>
</dbReference>
<dbReference type="InterPro" id="IPR001783">
    <property type="entry name" value="Lumazine-bd"/>
</dbReference>
<accession>A0A6J6ED22</accession>
<dbReference type="GO" id="GO:0004746">
    <property type="term" value="F:riboflavin synthase activity"/>
    <property type="evidence" value="ECO:0007669"/>
    <property type="project" value="UniProtKB-EC"/>
</dbReference>
<dbReference type="NCBIfam" id="TIGR00187">
    <property type="entry name" value="ribE"/>
    <property type="match status" value="1"/>
</dbReference>
<reference evidence="10" key="1">
    <citation type="submission" date="2020-05" db="EMBL/GenBank/DDBJ databases">
        <authorList>
            <person name="Chiriac C."/>
            <person name="Salcher M."/>
            <person name="Ghai R."/>
            <person name="Kavagutti S V."/>
        </authorList>
    </citation>
    <scope>NUCLEOTIDE SEQUENCE</scope>
</reference>
<dbReference type="PANTHER" id="PTHR21098">
    <property type="entry name" value="RIBOFLAVIN SYNTHASE ALPHA CHAIN"/>
    <property type="match status" value="1"/>
</dbReference>
<dbReference type="PANTHER" id="PTHR21098:SF12">
    <property type="entry name" value="RIBOFLAVIN SYNTHASE"/>
    <property type="match status" value="1"/>
</dbReference>
<name>A0A6J6ED22_9ZZZZ</name>
<keyword evidence="8" id="KW-0677">Repeat</keyword>
<keyword evidence="7" id="KW-0808">Transferase</keyword>
<dbReference type="EC" id="2.5.1.9" evidence="4"/>
<dbReference type="Pfam" id="PF00677">
    <property type="entry name" value="Lum_binding"/>
    <property type="match status" value="2"/>
</dbReference>
<organism evidence="10">
    <name type="scientific">freshwater metagenome</name>
    <dbReference type="NCBI Taxonomy" id="449393"/>
    <lineage>
        <taxon>unclassified sequences</taxon>
        <taxon>metagenomes</taxon>
        <taxon>ecological metagenomes</taxon>
    </lineage>
</organism>
<feature type="domain" description="Lumazine-binding" evidence="9">
    <location>
        <begin position="7"/>
        <end position="103"/>
    </location>
</feature>
<evidence type="ECO:0000256" key="1">
    <source>
        <dbReference type="ARBA" id="ARBA00000968"/>
    </source>
</evidence>
<dbReference type="GO" id="GO:0009231">
    <property type="term" value="P:riboflavin biosynthetic process"/>
    <property type="evidence" value="ECO:0007669"/>
    <property type="project" value="UniProtKB-KW"/>
</dbReference>
<feature type="domain" description="Lumazine-binding" evidence="9">
    <location>
        <begin position="104"/>
        <end position="203"/>
    </location>
</feature>
<proteinExistence type="predicted"/>
<evidence type="ECO:0000256" key="7">
    <source>
        <dbReference type="ARBA" id="ARBA00022679"/>
    </source>
</evidence>
<dbReference type="Gene3D" id="2.40.30.20">
    <property type="match status" value="2"/>
</dbReference>
<dbReference type="SUPFAM" id="SSF63380">
    <property type="entry name" value="Riboflavin synthase domain-like"/>
    <property type="match status" value="2"/>
</dbReference>